<dbReference type="GO" id="GO:0005524">
    <property type="term" value="F:ATP binding"/>
    <property type="evidence" value="ECO:0007669"/>
    <property type="project" value="UniProtKB-UniRule"/>
</dbReference>
<dbReference type="PANTHER" id="PTHR23090:SF7">
    <property type="entry name" value="NH(3)-DEPENDENT NAD(+) SYNTHETASE"/>
    <property type="match status" value="1"/>
</dbReference>
<dbReference type="InterPro" id="IPR022310">
    <property type="entry name" value="NAD/GMP_synthase"/>
</dbReference>
<evidence type="ECO:0000256" key="12">
    <source>
        <dbReference type="ARBA" id="ARBA00070926"/>
    </source>
</evidence>
<comment type="catalytic activity">
    <reaction evidence="9 13 15">
        <text>deamido-NAD(+) + NH4(+) + ATP = AMP + diphosphate + NAD(+) + H(+)</text>
        <dbReference type="Rhea" id="RHEA:21188"/>
        <dbReference type="ChEBI" id="CHEBI:15378"/>
        <dbReference type="ChEBI" id="CHEBI:28938"/>
        <dbReference type="ChEBI" id="CHEBI:30616"/>
        <dbReference type="ChEBI" id="CHEBI:33019"/>
        <dbReference type="ChEBI" id="CHEBI:57540"/>
        <dbReference type="ChEBI" id="CHEBI:58437"/>
        <dbReference type="ChEBI" id="CHEBI:456215"/>
        <dbReference type="EC" id="6.3.1.5"/>
    </reaction>
</comment>
<dbReference type="NCBIfam" id="NF001979">
    <property type="entry name" value="PRK00768.1"/>
    <property type="match status" value="1"/>
</dbReference>
<feature type="binding site" evidence="13">
    <location>
        <position position="266"/>
    </location>
    <ligand>
        <name>ATP</name>
        <dbReference type="ChEBI" id="CHEBI:30616"/>
    </ligand>
</feature>
<feature type="binding site" evidence="13">
    <location>
        <begin position="151"/>
        <end position="158"/>
    </location>
    <ligand>
        <name>ATP</name>
        <dbReference type="ChEBI" id="CHEBI:30616"/>
    </ligand>
</feature>
<comment type="pathway">
    <text evidence="13">Cofactor biosynthesis; NAD(+) biosynthesis; NAD(+) from deamido-NAD(+) (ammonia route): step 1/1.</text>
</comment>
<feature type="binding site" description="in other chain" evidence="13">
    <location>
        <begin position="366"/>
        <end position="367"/>
    </location>
    <ligand>
        <name>deamido-NAD(+)</name>
        <dbReference type="ChEBI" id="CHEBI:58437"/>
        <note>ligand shared between two neighboring subunits</note>
    </ligand>
</feature>
<organism evidence="17 18">
    <name type="scientific">Shouchella lehensis G1</name>
    <dbReference type="NCBI Taxonomy" id="1246626"/>
    <lineage>
        <taxon>Bacteria</taxon>
        <taxon>Bacillati</taxon>
        <taxon>Bacillota</taxon>
        <taxon>Bacilli</taxon>
        <taxon>Bacillales</taxon>
        <taxon>Bacillaceae</taxon>
        <taxon>Shouchella</taxon>
    </lineage>
</organism>
<dbReference type="HOGENOM" id="CLU_059327_3_0_9"/>
<evidence type="ECO:0000256" key="1">
    <source>
        <dbReference type="ARBA" id="ARBA00005859"/>
    </source>
</evidence>
<proteinExistence type="inferred from homology"/>
<protein>
    <recommendedName>
        <fullName evidence="12 13">NH(3)-dependent NAD(+) synthetase</fullName>
        <ecNumber evidence="11 13">6.3.1.5</ecNumber>
    </recommendedName>
</protein>
<evidence type="ECO:0000256" key="6">
    <source>
        <dbReference type="ARBA" id="ARBA00022840"/>
    </source>
</evidence>
<evidence type="ECO:0000256" key="8">
    <source>
        <dbReference type="ARBA" id="ARBA00023027"/>
    </source>
</evidence>
<gene>
    <name evidence="13" type="primary">nadE</name>
    <name evidence="17" type="ORF">BleG1_2142</name>
</gene>
<dbReference type="HAMAP" id="MF_00193">
    <property type="entry name" value="NadE_ammonia_dep"/>
    <property type="match status" value="1"/>
</dbReference>
<keyword evidence="5 13" id="KW-0547">Nucleotide-binding</keyword>
<dbReference type="AlphaFoldDB" id="A0A060LY66"/>
<feature type="binding site" description="in other chain" evidence="13">
    <location>
        <position position="246"/>
    </location>
    <ligand>
        <name>deamido-NAD(+)</name>
        <dbReference type="ChEBI" id="CHEBI:58437"/>
        <note>ligand shared between two neighboring subunits</note>
    </ligand>
</feature>
<evidence type="ECO:0000256" key="14">
    <source>
        <dbReference type="RuleBase" id="RU003811"/>
    </source>
</evidence>
<keyword evidence="6 13" id="KW-0067">ATP-binding</keyword>
<accession>A0A060LY66</accession>
<dbReference type="Pfam" id="PF02540">
    <property type="entry name" value="NAD_synthase"/>
    <property type="match status" value="1"/>
</dbReference>
<comment type="subunit">
    <text evidence="2 13">Homodimer.</text>
</comment>
<feature type="binding site" evidence="13">
    <location>
        <position position="295"/>
    </location>
    <ligand>
        <name>ATP</name>
        <dbReference type="ChEBI" id="CHEBI:30616"/>
    </ligand>
</feature>
<dbReference type="Gene3D" id="3.40.50.620">
    <property type="entry name" value="HUPs"/>
    <property type="match status" value="1"/>
</dbReference>
<sequence length="380" mass="43522">MAFGINRRELTKWKQEARNGKIAFITHYWYDARFPNATTVTKVACEDREKLIHWGKQYGLKREWIHQRDELSHFDLLGKTQEAILQSEGLLTQLSQFNRRMECAQMDVNQDRIRKDLFSKETIDPREEIRNRVEFLKSYAIKTGTKGYVLGISGGQDSTLAAKLAQIAVTELREEKQDESYQFYAVRLPYGEQHDEEDAQLALSYIEADHVLTVNIKNAVDASVQAFQEATQSQLSTFLKGNTKARERMKVQFDLAAHYHSLVIGTDHAAEAVTGFFTKFGDGACDVAPLFGLTKRQGKQLLEALAAPKSLYMKVPTADLEDDKPGLPDEEALGISYEQIDDYLEGKQVDQEVAQQIESRYAMTEHKRQTPVTIYDHWWE</sequence>
<feature type="binding site" evidence="13">
    <location>
        <position position="157"/>
    </location>
    <ligand>
        <name>Mg(2+)</name>
        <dbReference type="ChEBI" id="CHEBI:18420"/>
    </ligand>
</feature>
<dbReference type="Proteomes" id="UP000027142">
    <property type="component" value="Chromosome"/>
</dbReference>
<dbReference type="eggNOG" id="COG0171">
    <property type="taxonomic scope" value="Bacteria"/>
</dbReference>
<dbReference type="KEGG" id="ble:BleG1_2142"/>
<dbReference type="PANTHER" id="PTHR23090">
    <property type="entry name" value="NH 3 /GLUTAMINE-DEPENDENT NAD + SYNTHETASE"/>
    <property type="match status" value="1"/>
</dbReference>
<evidence type="ECO:0000256" key="11">
    <source>
        <dbReference type="ARBA" id="ARBA00066987"/>
    </source>
</evidence>
<evidence type="ECO:0000256" key="15">
    <source>
        <dbReference type="RuleBase" id="RU003812"/>
    </source>
</evidence>
<feature type="binding site" evidence="13">
    <location>
        <position position="317"/>
    </location>
    <ligand>
        <name>ATP</name>
        <dbReference type="ChEBI" id="CHEBI:30616"/>
    </ligand>
</feature>
<keyword evidence="3 13" id="KW-0436">Ligase</keyword>
<dbReference type="GO" id="GO:0003952">
    <property type="term" value="F:NAD+ synthase (glutamine-hydrolyzing) activity"/>
    <property type="evidence" value="ECO:0007669"/>
    <property type="project" value="InterPro"/>
</dbReference>
<evidence type="ECO:0000256" key="2">
    <source>
        <dbReference type="ARBA" id="ARBA00011738"/>
    </source>
</evidence>
<feature type="domain" description="NAD/GMP synthase" evidence="16">
    <location>
        <begin position="129"/>
        <end position="371"/>
    </location>
</feature>
<feature type="binding site" description="in other chain" evidence="13">
    <location>
        <position position="279"/>
    </location>
    <ligand>
        <name>deamido-NAD(+)</name>
        <dbReference type="ChEBI" id="CHEBI:58437"/>
        <note>ligand shared between two neighboring subunits</note>
    </ligand>
</feature>
<dbReference type="GO" id="GO:0004359">
    <property type="term" value="F:glutaminase activity"/>
    <property type="evidence" value="ECO:0007669"/>
    <property type="project" value="InterPro"/>
</dbReference>
<dbReference type="PATRIC" id="fig|1246626.3.peg.2141"/>
<feature type="binding site" evidence="13">
    <location>
        <position position="271"/>
    </location>
    <ligand>
        <name>Mg(2+)</name>
        <dbReference type="ChEBI" id="CHEBI:18420"/>
    </ligand>
</feature>
<dbReference type="SUPFAM" id="SSF52402">
    <property type="entry name" value="Adenine nucleotide alpha hydrolases-like"/>
    <property type="match status" value="1"/>
</dbReference>
<comment type="function">
    <text evidence="10 13">Catalyzes the ATP-dependent amidation of deamido-NAD to form NAD. Uses ammonia as a nitrogen source.</text>
</comment>
<dbReference type="GO" id="GO:0046872">
    <property type="term" value="F:metal ion binding"/>
    <property type="evidence" value="ECO:0007669"/>
    <property type="project" value="UniProtKB-KW"/>
</dbReference>
<keyword evidence="18" id="KW-1185">Reference proteome</keyword>
<name>A0A060LY66_9BACI</name>
<evidence type="ECO:0000256" key="7">
    <source>
        <dbReference type="ARBA" id="ARBA00022842"/>
    </source>
</evidence>
<dbReference type="GO" id="GO:0005737">
    <property type="term" value="C:cytoplasm"/>
    <property type="evidence" value="ECO:0007669"/>
    <property type="project" value="InterPro"/>
</dbReference>
<keyword evidence="7 13" id="KW-0460">Magnesium</keyword>
<evidence type="ECO:0000256" key="10">
    <source>
        <dbReference type="ARBA" id="ARBA00055966"/>
    </source>
</evidence>
<feature type="binding site" evidence="13">
    <location>
        <position position="286"/>
    </location>
    <ligand>
        <name>deamido-NAD(+)</name>
        <dbReference type="ChEBI" id="CHEBI:58437"/>
        <note>ligand shared between two neighboring subunits</note>
    </ligand>
</feature>
<dbReference type="STRING" id="1246626.BleG1_2142"/>
<evidence type="ECO:0000256" key="13">
    <source>
        <dbReference type="HAMAP-Rule" id="MF_00193"/>
    </source>
</evidence>
<dbReference type="InterPro" id="IPR022926">
    <property type="entry name" value="NH(3)-dep_NAD(+)_synth"/>
</dbReference>
<dbReference type="NCBIfam" id="TIGR00552">
    <property type="entry name" value="nadE"/>
    <property type="match status" value="1"/>
</dbReference>
<evidence type="ECO:0000259" key="16">
    <source>
        <dbReference type="Pfam" id="PF02540"/>
    </source>
</evidence>
<evidence type="ECO:0000256" key="3">
    <source>
        <dbReference type="ARBA" id="ARBA00022598"/>
    </source>
</evidence>
<reference evidence="17 18" key="1">
    <citation type="journal article" date="2014" name="Gene">
        <title>A comparative genomic analysis of the alkalitolerant soil bacterium Bacillus lehensis G1.</title>
        <authorList>
            <person name="Noor Y.M."/>
            <person name="Samsulrizal N.H."/>
            <person name="Jema'on N.A."/>
            <person name="Low K.O."/>
            <person name="Ramli A.N."/>
            <person name="Alias N.I."/>
            <person name="Damis S.I."/>
            <person name="Fuzi S.F."/>
            <person name="Isa M.N."/>
            <person name="Murad A.M."/>
            <person name="Raih M.F."/>
            <person name="Bakar F.D."/>
            <person name="Najimudin N."/>
            <person name="Mahadi N.M."/>
            <person name="Illias R.M."/>
        </authorList>
    </citation>
    <scope>NUCLEOTIDE SEQUENCE [LARGE SCALE GENOMIC DNA]</scope>
    <source>
        <strain evidence="17 18">G1</strain>
    </source>
</reference>
<dbReference type="GO" id="GO:0009435">
    <property type="term" value="P:NAD+ biosynthetic process"/>
    <property type="evidence" value="ECO:0007669"/>
    <property type="project" value="UniProtKB-UniRule"/>
</dbReference>
<dbReference type="UniPathway" id="UPA00253">
    <property type="reaction ID" value="UER00333"/>
</dbReference>
<evidence type="ECO:0000313" key="17">
    <source>
        <dbReference type="EMBL" id="AIC94720.1"/>
    </source>
</evidence>
<dbReference type="EC" id="6.3.1.5" evidence="11 13"/>
<dbReference type="EMBL" id="CP003923">
    <property type="protein sequence ID" value="AIC94720.1"/>
    <property type="molecule type" value="Genomic_DNA"/>
</dbReference>
<comment type="similarity">
    <text evidence="1 13 14">Belongs to the NAD synthetase family.</text>
</comment>
<keyword evidence="4 13" id="KW-0479">Metal-binding</keyword>
<evidence type="ECO:0000256" key="4">
    <source>
        <dbReference type="ARBA" id="ARBA00022723"/>
    </source>
</evidence>
<evidence type="ECO:0000313" key="18">
    <source>
        <dbReference type="Proteomes" id="UP000027142"/>
    </source>
</evidence>
<evidence type="ECO:0000256" key="9">
    <source>
        <dbReference type="ARBA" id="ARBA00051206"/>
    </source>
</evidence>
<dbReference type="InterPro" id="IPR003694">
    <property type="entry name" value="NAD_synthase"/>
</dbReference>
<dbReference type="FunFam" id="3.40.50.620:FF:000015">
    <property type="entry name" value="NH(3)-dependent NAD(+) synthetase"/>
    <property type="match status" value="1"/>
</dbReference>
<evidence type="ECO:0000256" key="5">
    <source>
        <dbReference type="ARBA" id="ARBA00022741"/>
    </source>
</evidence>
<dbReference type="InterPro" id="IPR014729">
    <property type="entry name" value="Rossmann-like_a/b/a_fold"/>
</dbReference>
<dbReference type="CDD" id="cd00553">
    <property type="entry name" value="NAD_synthase"/>
    <property type="match status" value="1"/>
</dbReference>
<keyword evidence="8 13" id="KW-0520">NAD</keyword>
<dbReference type="GO" id="GO:0008795">
    <property type="term" value="F:NAD+ synthase activity"/>
    <property type="evidence" value="ECO:0007669"/>
    <property type="project" value="UniProtKB-UniRule"/>
</dbReference>